<evidence type="ECO:0000256" key="1">
    <source>
        <dbReference type="PROSITE-ProRule" id="PRU00023"/>
    </source>
</evidence>
<dbReference type="Pfam" id="PF12796">
    <property type="entry name" value="Ank_2"/>
    <property type="match status" value="1"/>
</dbReference>
<proteinExistence type="predicted"/>
<feature type="repeat" description="ANK" evidence="1">
    <location>
        <begin position="100"/>
        <end position="126"/>
    </location>
</feature>
<dbReference type="PANTHER" id="PTHR22677">
    <property type="entry name" value="ANKYRIN REPEAT DOMAIN-CONTAINING PROTEIN 60"/>
    <property type="match status" value="1"/>
</dbReference>
<dbReference type="InterPro" id="IPR036770">
    <property type="entry name" value="Ankyrin_rpt-contain_sf"/>
</dbReference>
<keyword evidence="1" id="KW-0040">ANK repeat</keyword>
<dbReference type="AlphaFoldDB" id="A0A7J8DFF1"/>
<sequence>MYRGSDNVLPGSPGCFPALRLGFALSVPIMSRNVARELSNLQSGGPEPGPLPASHGRAHPMPPVYLAQLFCLGVTEDSFYQTANSQRLEEKQWRRWVSQRASVALYIASHRGHAEAVQYLLEHGANCLSRTPMGRTPLHAAAAMGRLDCINLLLRHGASISAQDAAGMTPGAVARLLNHKRSERRLFLFYWILKSGRKGTTDPRAGRTPPTARVGSGSRRTRT</sequence>
<dbReference type="PROSITE" id="PS50088">
    <property type="entry name" value="ANK_REPEAT"/>
    <property type="match status" value="2"/>
</dbReference>
<dbReference type="SUPFAM" id="SSF48403">
    <property type="entry name" value="Ankyrin repeat"/>
    <property type="match status" value="1"/>
</dbReference>
<dbReference type="InterPro" id="IPR039323">
    <property type="entry name" value="ANKRD_45/46/60"/>
</dbReference>
<dbReference type="PANTHER" id="PTHR22677:SF3">
    <property type="entry name" value="ANKYRIN REPEAT DOMAIN-CONTAINING PROTEIN 60"/>
    <property type="match status" value="1"/>
</dbReference>
<evidence type="ECO:0000256" key="2">
    <source>
        <dbReference type="SAM" id="MobiDB-lite"/>
    </source>
</evidence>
<keyword evidence="4" id="KW-1185">Reference proteome</keyword>
<dbReference type="InterPro" id="IPR002110">
    <property type="entry name" value="Ankyrin_rpt"/>
</dbReference>
<organism evidence="3 4">
    <name type="scientific">Rousettus aegyptiacus</name>
    <name type="common">Egyptian fruit bat</name>
    <name type="synonym">Pteropus aegyptiacus</name>
    <dbReference type="NCBI Taxonomy" id="9407"/>
    <lineage>
        <taxon>Eukaryota</taxon>
        <taxon>Metazoa</taxon>
        <taxon>Chordata</taxon>
        <taxon>Craniata</taxon>
        <taxon>Vertebrata</taxon>
        <taxon>Euteleostomi</taxon>
        <taxon>Mammalia</taxon>
        <taxon>Eutheria</taxon>
        <taxon>Laurasiatheria</taxon>
        <taxon>Chiroptera</taxon>
        <taxon>Yinpterochiroptera</taxon>
        <taxon>Pteropodoidea</taxon>
        <taxon>Pteropodidae</taxon>
        <taxon>Rousettinae</taxon>
        <taxon>Rousettus</taxon>
    </lineage>
</organism>
<feature type="region of interest" description="Disordered" evidence="2">
    <location>
        <begin position="198"/>
        <end position="223"/>
    </location>
</feature>
<protein>
    <submittedName>
        <fullName evidence="3">Ankyrin repeat domain 60</fullName>
    </submittedName>
</protein>
<feature type="repeat" description="ANK" evidence="1">
    <location>
        <begin position="133"/>
        <end position="165"/>
    </location>
</feature>
<dbReference type="SMART" id="SM00248">
    <property type="entry name" value="ANK"/>
    <property type="match status" value="2"/>
</dbReference>
<gene>
    <name evidence="3" type="ORF">HJG63_000718</name>
</gene>
<dbReference type="Gene3D" id="1.25.40.20">
    <property type="entry name" value="Ankyrin repeat-containing domain"/>
    <property type="match status" value="1"/>
</dbReference>
<accession>A0A7J8DFF1</accession>
<reference evidence="3 4" key="1">
    <citation type="journal article" date="2020" name="Nature">
        <title>Six reference-quality genomes reveal evolution of bat adaptations.</title>
        <authorList>
            <person name="Jebb D."/>
            <person name="Huang Z."/>
            <person name="Pippel M."/>
            <person name="Hughes G.M."/>
            <person name="Lavrichenko K."/>
            <person name="Devanna P."/>
            <person name="Winkler S."/>
            <person name="Jermiin L.S."/>
            <person name="Skirmuntt E.C."/>
            <person name="Katzourakis A."/>
            <person name="Burkitt-Gray L."/>
            <person name="Ray D.A."/>
            <person name="Sullivan K.A.M."/>
            <person name="Roscito J.G."/>
            <person name="Kirilenko B.M."/>
            <person name="Davalos L.M."/>
            <person name="Corthals A.P."/>
            <person name="Power M.L."/>
            <person name="Jones G."/>
            <person name="Ransome R.D."/>
            <person name="Dechmann D.K.N."/>
            <person name="Locatelli A.G."/>
            <person name="Puechmaille S.J."/>
            <person name="Fedrigo O."/>
            <person name="Jarvis E.D."/>
            <person name="Hiller M."/>
            <person name="Vernes S.C."/>
            <person name="Myers E.W."/>
            <person name="Teeling E.C."/>
        </authorList>
    </citation>
    <scope>NUCLEOTIDE SEQUENCE [LARGE SCALE GENOMIC DNA]</scope>
    <source>
        <strain evidence="3">MRouAeg1</strain>
        <tissue evidence="3">Muscle</tissue>
    </source>
</reference>
<evidence type="ECO:0000313" key="4">
    <source>
        <dbReference type="Proteomes" id="UP000593571"/>
    </source>
</evidence>
<dbReference type="EMBL" id="JACASE010000012">
    <property type="protein sequence ID" value="KAF6421662.1"/>
    <property type="molecule type" value="Genomic_DNA"/>
</dbReference>
<evidence type="ECO:0000313" key="3">
    <source>
        <dbReference type="EMBL" id="KAF6421662.1"/>
    </source>
</evidence>
<dbReference type="Proteomes" id="UP000593571">
    <property type="component" value="Unassembled WGS sequence"/>
</dbReference>
<name>A0A7J8DFF1_ROUAE</name>
<comment type="caution">
    <text evidence="3">The sequence shown here is derived from an EMBL/GenBank/DDBJ whole genome shotgun (WGS) entry which is preliminary data.</text>
</comment>
<dbReference type="PROSITE" id="PS50297">
    <property type="entry name" value="ANK_REP_REGION"/>
    <property type="match status" value="2"/>
</dbReference>